<evidence type="ECO:0000256" key="1">
    <source>
        <dbReference type="ARBA" id="ARBA00022729"/>
    </source>
</evidence>
<keyword evidence="1 2" id="KW-0732">Signal</keyword>
<dbReference type="InterPro" id="IPR011048">
    <property type="entry name" value="Haem_d1_sf"/>
</dbReference>
<dbReference type="InterPro" id="IPR018391">
    <property type="entry name" value="PQQ_b-propeller_rpt"/>
</dbReference>
<dbReference type="PANTHER" id="PTHR47197">
    <property type="entry name" value="PROTEIN NIRF"/>
    <property type="match status" value="1"/>
</dbReference>
<evidence type="ECO:0000313" key="5">
    <source>
        <dbReference type="Proteomes" id="UP001500689"/>
    </source>
</evidence>
<dbReference type="RefSeq" id="WP_344869267.1">
    <property type="nucleotide sequence ID" value="NZ_BAAAZN010000034.1"/>
</dbReference>
<dbReference type="NCBIfam" id="TIGR02276">
    <property type="entry name" value="beta_rpt_yvtn"/>
    <property type="match status" value="2"/>
</dbReference>
<proteinExistence type="predicted"/>
<dbReference type="SUPFAM" id="SSF51004">
    <property type="entry name" value="C-terminal (heme d1) domain of cytochrome cd1-nitrite reductase"/>
    <property type="match status" value="2"/>
</dbReference>
<dbReference type="InterPro" id="IPR015943">
    <property type="entry name" value="WD40/YVTN_repeat-like_dom_sf"/>
</dbReference>
<protein>
    <recommendedName>
        <fullName evidence="3">YNCE-like beta-propeller domain-containing protein</fullName>
    </recommendedName>
</protein>
<dbReference type="Pfam" id="PF21783">
    <property type="entry name" value="YNCE"/>
    <property type="match status" value="1"/>
</dbReference>
<keyword evidence="5" id="KW-1185">Reference proteome</keyword>
<dbReference type="EMBL" id="BAAAZN010000034">
    <property type="protein sequence ID" value="GAA3587103.1"/>
    <property type="molecule type" value="Genomic_DNA"/>
</dbReference>
<sequence>MEKSQRRRSRRALGATAAFALALVTAVPAQAAGPDQSAGTPTQVGGVRVYQSVVDPKTDTVFVAAYGNSAVYSYDGATGKQKAQFDLPGAGPQGLELNSTTNTLYVSNAIEDKISVLDAATGKVKATIDEPGKGPREIRVDEASNHFYVTEAHAQPGALAEYDGATNKRLREIPTDGENSAGLALDLPGKRAYVANYGTDTVSVIDLAAGKTVSQIQTGAGSNPTGVAFDPATKHLLVTLQGFGSVETVDAATGKPIAAPVSTGKQSLGVTVDSERAQAFVTNFGTNTLSVLDTKTGKRLYNVKQVGKAPITAALNTNTHEVWVSAGGWDGASDSVVKVVPHQDSATVDTPVKVGDVSVYQNVVDPATNTVYVASFGNSAVYAYDGATGKEKEDQKIVLPNRPMGLGINVKTRTLYTSDGIANTVQVVDLDTGAVKATLPFGEGSAREIRVDETTNRFYVTEPHAEAGTLDEFDGATNQLLRRIPTDGKTSAGLALDPAAQRAYVSNVGSGTVSVIDLTTGTVTAKIGTGDGSQPTAVAVNPAAQRAYVTLQGFNSVETIDTEKNLPVGAPAVSGQQPLGITVDAELGRVYAVNYGGSTLAVFDAVSGKKLGAVPKVGTAPINPGLNTNTHEVWVSAGGYTGGANTLTKVSAPARG</sequence>
<feature type="domain" description="YNCE-like beta-propeller" evidence="3">
    <location>
        <begin position="88"/>
        <end position="297"/>
    </location>
</feature>
<feature type="chain" id="PRO_5045199469" description="YNCE-like beta-propeller domain-containing protein" evidence="2">
    <location>
        <begin position="32"/>
        <end position="656"/>
    </location>
</feature>
<reference evidence="5" key="1">
    <citation type="journal article" date="2019" name="Int. J. Syst. Evol. Microbiol.">
        <title>The Global Catalogue of Microorganisms (GCM) 10K type strain sequencing project: providing services to taxonomists for standard genome sequencing and annotation.</title>
        <authorList>
            <consortium name="The Broad Institute Genomics Platform"/>
            <consortium name="The Broad Institute Genome Sequencing Center for Infectious Disease"/>
            <person name="Wu L."/>
            <person name="Ma J."/>
        </authorList>
    </citation>
    <scope>NUCLEOTIDE SEQUENCE [LARGE SCALE GENOMIC DNA]</scope>
    <source>
        <strain evidence="5">JCM 16898</strain>
    </source>
</reference>
<comment type="caution">
    <text evidence="4">The sequence shown here is derived from an EMBL/GenBank/DDBJ whole genome shotgun (WGS) entry which is preliminary data.</text>
</comment>
<feature type="signal peptide" evidence="2">
    <location>
        <begin position="1"/>
        <end position="31"/>
    </location>
</feature>
<evidence type="ECO:0000259" key="3">
    <source>
        <dbReference type="Pfam" id="PF21783"/>
    </source>
</evidence>
<dbReference type="SMART" id="SM00564">
    <property type="entry name" value="PQQ"/>
    <property type="match status" value="4"/>
</dbReference>
<accession>A0ABP6YRQ1</accession>
<evidence type="ECO:0000256" key="2">
    <source>
        <dbReference type="SAM" id="SignalP"/>
    </source>
</evidence>
<organism evidence="4 5">
    <name type="scientific">Amycolatopsis ultiminotia</name>
    <dbReference type="NCBI Taxonomy" id="543629"/>
    <lineage>
        <taxon>Bacteria</taxon>
        <taxon>Bacillati</taxon>
        <taxon>Actinomycetota</taxon>
        <taxon>Actinomycetes</taxon>
        <taxon>Pseudonocardiales</taxon>
        <taxon>Pseudonocardiaceae</taxon>
        <taxon>Amycolatopsis</taxon>
    </lineage>
</organism>
<name>A0ABP6YRQ1_9PSEU</name>
<dbReference type="InterPro" id="IPR011964">
    <property type="entry name" value="YVTN_b-propeller_repeat"/>
</dbReference>
<dbReference type="Proteomes" id="UP001500689">
    <property type="component" value="Unassembled WGS sequence"/>
</dbReference>
<dbReference type="InterPro" id="IPR048433">
    <property type="entry name" value="YNCE-like_beta-prop"/>
</dbReference>
<dbReference type="InterPro" id="IPR051200">
    <property type="entry name" value="Host-pathogen_enzymatic-act"/>
</dbReference>
<evidence type="ECO:0000313" key="4">
    <source>
        <dbReference type="EMBL" id="GAA3587103.1"/>
    </source>
</evidence>
<gene>
    <name evidence="4" type="ORF">GCM10022222_84760</name>
</gene>
<dbReference type="PANTHER" id="PTHR47197:SF3">
    <property type="entry name" value="DIHYDRO-HEME D1 DEHYDROGENASE"/>
    <property type="match status" value="1"/>
</dbReference>
<dbReference type="Gene3D" id="2.130.10.10">
    <property type="entry name" value="YVTN repeat-like/Quinoprotein amine dehydrogenase"/>
    <property type="match status" value="2"/>
</dbReference>